<keyword evidence="2" id="KW-0762">Sugar transport</keyword>
<dbReference type="CDD" id="cd00211">
    <property type="entry name" value="PTS_IIA_fru"/>
    <property type="match status" value="1"/>
</dbReference>
<dbReference type="InterPro" id="IPR051541">
    <property type="entry name" value="PTS_SugarTrans_NitroReg"/>
</dbReference>
<keyword evidence="5" id="KW-1185">Reference proteome</keyword>
<evidence type="ECO:0000313" key="3">
    <source>
        <dbReference type="EMBL" id="UYN56320.1"/>
    </source>
</evidence>
<evidence type="ECO:0000313" key="5">
    <source>
        <dbReference type="Proteomes" id="UP001164790"/>
    </source>
</evidence>
<dbReference type="PANTHER" id="PTHR47738:SF3">
    <property type="entry name" value="PHOSPHOTRANSFERASE SYSTEM MANNITOL_FRUCTOSE-SPECIFIC IIA DOMAIN CONTAINING PROTEIN"/>
    <property type="match status" value="1"/>
</dbReference>
<dbReference type="AlphaFoldDB" id="A0A4Q1UEY8"/>
<feature type="domain" description="PTS EIIA type-2" evidence="1">
    <location>
        <begin position="8"/>
        <end position="156"/>
    </location>
</feature>
<dbReference type="InterPro" id="IPR002178">
    <property type="entry name" value="PTS_EIIA_type-2_dom"/>
</dbReference>
<dbReference type="PANTHER" id="PTHR47738">
    <property type="entry name" value="PTS SYSTEM FRUCTOSE-LIKE EIIA COMPONENT-RELATED"/>
    <property type="match status" value="1"/>
</dbReference>
<sequence>MEKTRINHFFSDQVIDFNQSFPDRNAVLQSVANRLTDVGAVKPTFGDAIIAREKTYPTGLKLNDGVGVAIPHTDADQVLHDQIGFVALKKPVTFRQMASATEVVEVSYLFVLALKTAHQQLDMLQKLMGLFSDDNAMAAFQRITTVASFVDFMTERGIE</sequence>
<organism evidence="2 4">
    <name type="scientific">Lacticaseibacillus chiayiensis</name>
    <dbReference type="NCBI Taxonomy" id="2100821"/>
    <lineage>
        <taxon>Bacteria</taxon>
        <taxon>Bacillati</taxon>
        <taxon>Bacillota</taxon>
        <taxon>Bacilli</taxon>
        <taxon>Lactobacillales</taxon>
        <taxon>Lactobacillaceae</taxon>
        <taxon>Lacticaseibacillus</taxon>
    </lineage>
</organism>
<dbReference type="RefSeq" id="WP_129300660.1">
    <property type="nucleotide sequence ID" value="NZ_CP107523.1"/>
</dbReference>
<evidence type="ECO:0000313" key="4">
    <source>
        <dbReference type="Proteomes" id="UP000290475"/>
    </source>
</evidence>
<keyword evidence="2" id="KW-0813">Transport</keyword>
<dbReference type="Pfam" id="PF00359">
    <property type="entry name" value="PTS_EIIA_2"/>
    <property type="match status" value="1"/>
</dbReference>
<dbReference type="SUPFAM" id="SSF55804">
    <property type="entry name" value="Phoshotransferase/anion transport protein"/>
    <property type="match status" value="1"/>
</dbReference>
<gene>
    <name evidence="2" type="ORF">BVJ53_00460</name>
    <name evidence="3" type="ORF">OFW50_12770</name>
</gene>
<dbReference type="Proteomes" id="UP001164790">
    <property type="component" value="Chromosome"/>
</dbReference>
<proteinExistence type="predicted"/>
<name>A0A4Q1UEY8_9LACO</name>
<reference evidence="2 4" key="1">
    <citation type="submission" date="2017-01" db="EMBL/GenBank/DDBJ databases">
        <title>Lactobacillus chiayiensis sp. nov., a lactic acid bacterium isolated from compost.</title>
        <authorList>
            <person name="Huang C.-H."/>
        </authorList>
    </citation>
    <scope>NUCLEOTIDE SEQUENCE [LARGE SCALE GENOMIC DNA]</scope>
    <source>
        <strain evidence="2">Chh01</strain>
        <strain evidence="4">chh01</strain>
    </source>
</reference>
<protein>
    <submittedName>
        <fullName evidence="2">PTS sugar transporter subunit IIA</fullName>
    </submittedName>
</protein>
<dbReference type="InterPro" id="IPR016152">
    <property type="entry name" value="PTrfase/Anion_transptr"/>
</dbReference>
<accession>A0A4Q1UEY8</accession>
<dbReference type="Gene3D" id="3.40.930.10">
    <property type="entry name" value="Mannitol-specific EII, Chain A"/>
    <property type="match status" value="1"/>
</dbReference>
<dbReference type="EMBL" id="MSSM01000001">
    <property type="protein sequence ID" value="RXT30722.1"/>
    <property type="molecule type" value="Genomic_DNA"/>
</dbReference>
<evidence type="ECO:0000313" key="2">
    <source>
        <dbReference type="EMBL" id="RXT30722.1"/>
    </source>
</evidence>
<dbReference type="PROSITE" id="PS51094">
    <property type="entry name" value="PTS_EIIA_TYPE_2"/>
    <property type="match status" value="1"/>
</dbReference>
<evidence type="ECO:0000259" key="1">
    <source>
        <dbReference type="PROSITE" id="PS51094"/>
    </source>
</evidence>
<reference evidence="3" key="2">
    <citation type="submission" date="2022-10" db="EMBL/GenBank/DDBJ databases">
        <title>Comparative genomic analysis and in-vitro probiotic properties of the potential probiotic L. chiayiensis AACE 3.</title>
        <authorList>
            <person name="Kang X."/>
        </authorList>
    </citation>
    <scope>NUCLEOTIDE SEQUENCE</scope>
    <source>
        <strain evidence="3">AACE 3</strain>
    </source>
</reference>
<dbReference type="EMBL" id="CP107523">
    <property type="protein sequence ID" value="UYN56320.1"/>
    <property type="molecule type" value="Genomic_DNA"/>
</dbReference>
<dbReference type="Proteomes" id="UP000290475">
    <property type="component" value="Unassembled WGS sequence"/>
</dbReference>